<dbReference type="RefSeq" id="WP_319986525.1">
    <property type="nucleotide sequence ID" value="NZ_JAXAVV010000012.1"/>
</dbReference>
<comment type="caution">
    <text evidence="1">The sequence shown here is derived from an EMBL/GenBank/DDBJ whole genome shotgun (WGS) entry which is preliminary data.</text>
</comment>
<keyword evidence="2" id="KW-1185">Reference proteome</keyword>
<accession>A0ABU4TWI4</accession>
<reference evidence="1 2" key="2">
    <citation type="submission" date="2023-11" db="EMBL/GenBank/DDBJ databases">
        <authorList>
            <person name="Lara A.C."/>
            <person name="Chronakova A."/>
        </authorList>
    </citation>
    <scope>NUCLEOTIDE SEQUENCE [LARGE SCALE GENOMIC DNA]</scope>
    <source>
        <strain evidence="1 2">BCCO 10_0798</strain>
    </source>
</reference>
<gene>
    <name evidence="1" type="ORF">SK571_25065</name>
</gene>
<reference evidence="1 2" key="1">
    <citation type="submission" date="2023-11" db="EMBL/GenBank/DDBJ databases">
        <title>Lentzea sokolovensis, sp. nov., Lentzea kristufkii, sp. nov., and Lentzea miocenensis, sp. nov., rare actinobacteria from Sokolov Coal Basin, Miocene lacustrine sediment, Czech Republic.</title>
        <authorList>
            <person name="Lara A."/>
            <person name="Kotroba L."/>
            <person name="Nouioui I."/>
            <person name="Neumann-Schaal M."/>
            <person name="Mast Y."/>
            <person name="Chronakova A."/>
        </authorList>
    </citation>
    <scope>NUCLEOTIDE SEQUENCE [LARGE SCALE GENOMIC DNA]</scope>
    <source>
        <strain evidence="1 2">BCCO 10_0798</strain>
    </source>
</reference>
<sequence length="67" mass="7278">MSGAFVPVNIGSDGAFQVVARVGSASTAASLPPRERQHVLVSSEPYLLINPEEHTGHHRTEVHTFER</sequence>
<protein>
    <submittedName>
        <fullName evidence="1">Uncharacterized protein</fullName>
    </submittedName>
</protein>
<evidence type="ECO:0000313" key="2">
    <source>
        <dbReference type="Proteomes" id="UP001271792"/>
    </source>
</evidence>
<organism evidence="1 2">
    <name type="scientific">Lentzea kristufekii</name>
    <dbReference type="NCBI Taxonomy" id="3095430"/>
    <lineage>
        <taxon>Bacteria</taxon>
        <taxon>Bacillati</taxon>
        <taxon>Actinomycetota</taxon>
        <taxon>Actinomycetes</taxon>
        <taxon>Pseudonocardiales</taxon>
        <taxon>Pseudonocardiaceae</taxon>
        <taxon>Lentzea</taxon>
    </lineage>
</organism>
<name>A0ABU4TWI4_9PSEU</name>
<proteinExistence type="predicted"/>
<evidence type="ECO:0000313" key="1">
    <source>
        <dbReference type="EMBL" id="MDX8052669.1"/>
    </source>
</evidence>
<dbReference type="Proteomes" id="UP001271792">
    <property type="component" value="Unassembled WGS sequence"/>
</dbReference>
<dbReference type="EMBL" id="JAXAVV010000012">
    <property type="protein sequence ID" value="MDX8052669.1"/>
    <property type="molecule type" value="Genomic_DNA"/>
</dbReference>